<sequence length="129" mass="13931">MDKSDKSSEIKSTDDDKNNCCNSTVIITSVDEPTANSNQPIEFITESPSSSLTTTSSTTKPITSTASINSSSDKPSQLLARRETVNEVNRRSNEFTLKSKATTISVDGLCYTIGYNVGILQDSLTIINN</sequence>
<protein>
    <submittedName>
        <fullName evidence="2">Uncharacterized protein</fullName>
    </submittedName>
</protein>
<organism evidence="2 3">
    <name type="scientific">Tetranychus urticae</name>
    <name type="common">Two-spotted spider mite</name>
    <dbReference type="NCBI Taxonomy" id="32264"/>
    <lineage>
        <taxon>Eukaryota</taxon>
        <taxon>Metazoa</taxon>
        <taxon>Ecdysozoa</taxon>
        <taxon>Arthropoda</taxon>
        <taxon>Chelicerata</taxon>
        <taxon>Arachnida</taxon>
        <taxon>Acari</taxon>
        <taxon>Acariformes</taxon>
        <taxon>Trombidiformes</taxon>
        <taxon>Prostigmata</taxon>
        <taxon>Eleutherengona</taxon>
        <taxon>Raphignathae</taxon>
        <taxon>Tetranychoidea</taxon>
        <taxon>Tetranychidae</taxon>
        <taxon>Tetranychus</taxon>
    </lineage>
</organism>
<feature type="compositionally biased region" description="Basic and acidic residues" evidence="1">
    <location>
        <begin position="1"/>
        <end position="18"/>
    </location>
</feature>
<name>T1JTY6_TETUR</name>
<dbReference type="EMBL" id="CAEY01000486">
    <property type="status" value="NOT_ANNOTATED_CDS"/>
    <property type="molecule type" value="Genomic_DNA"/>
</dbReference>
<dbReference type="HOGENOM" id="CLU_1951516_0_0_1"/>
<reference evidence="2" key="2">
    <citation type="submission" date="2015-06" db="UniProtKB">
        <authorList>
            <consortium name="EnsemblMetazoa"/>
        </authorList>
    </citation>
    <scope>IDENTIFICATION</scope>
</reference>
<reference evidence="3" key="1">
    <citation type="submission" date="2011-08" db="EMBL/GenBank/DDBJ databases">
        <authorList>
            <person name="Rombauts S."/>
        </authorList>
    </citation>
    <scope>NUCLEOTIDE SEQUENCE</scope>
    <source>
        <strain evidence="3">London</strain>
    </source>
</reference>
<proteinExistence type="predicted"/>
<feature type="region of interest" description="Disordered" evidence="1">
    <location>
        <begin position="1"/>
        <end position="78"/>
    </location>
</feature>
<dbReference type="EnsemblMetazoa" id="tetur01g15900.1">
    <property type="protein sequence ID" value="tetur01g15900.1"/>
    <property type="gene ID" value="tetur01g15900"/>
</dbReference>
<dbReference type="Proteomes" id="UP000015104">
    <property type="component" value="Unassembled WGS sequence"/>
</dbReference>
<dbReference type="AlphaFoldDB" id="T1JTY6"/>
<evidence type="ECO:0000313" key="3">
    <source>
        <dbReference type="Proteomes" id="UP000015104"/>
    </source>
</evidence>
<evidence type="ECO:0000256" key="1">
    <source>
        <dbReference type="SAM" id="MobiDB-lite"/>
    </source>
</evidence>
<evidence type="ECO:0000313" key="2">
    <source>
        <dbReference type="EnsemblMetazoa" id="tetur01g15900.1"/>
    </source>
</evidence>
<keyword evidence="3" id="KW-1185">Reference proteome</keyword>
<accession>T1JTY6</accession>
<feature type="compositionally biased region" description="Low complexity" evidence="1">
    <location>
        <begin position="45"/>
        <end position="67"/>
    </location>
</feature>